<dbReference type="Gene3D" id="2.40.30.70">
    <property type="entry name" value="YaeB-like"/>
    <property type="match status" value="1"/>
</dbReference>
<dbReference type="PANTHER" id="PTHR12818">
    <property type="entry name" value="TRNA (ADENINE(37)-N6)-METHYLTRANSFERASE"/>
    <property type="match status" value="1"/>
</dbReference>
<sequence length="275" mass="29991">MPVITLLSPDASPGSAALARIAKAATDTLGIAPDRCWVTWQRLDRDAAYRPQWQGDGPYPPIGFVTCKASYPAALVGDLLRAVQGELAAVLGIPGSDIYLAVRRGIEGELLVRDEIWNGDDVPAVTAQPVAHVVGGREEVFDDAWDGVEAVIRLDGSRFGPEALYGLADFSHLEVVFQFDRVPLSKIETGARHPRGNTEWPLVGIFAQRGKNRPNRIGVSRCKLHRVDGLDIHVSGLDAVAGSPVLDIKPYMAEFGPRGTVRQPAWTEEIMRDYY</sequence>
<evidence type="ECO:0000256" key="2">
    <source>
        <dbReference type="ARBA" id="ARBA00033753"/>
    </source>
</evidence>
<proteinExistence type="inferred from homology"/>
<dbReference type="SUPFAM" id="SSF118196">
    <property type="entry name" value="YaeB-like"/>
    <property type="match status" value="1"/>
</dbReference>
<dbReference type="CDD" id="cd09281">
    <property type="entry name" value="UPF0066"/>
    <property type="match status" value="1"/>
</dbReference>
<evidence type="ECO:0000256" key="1">
    <source>
        <dbReference type="ARBA" id="ARBA00022691"/>
    </source>
</evidence>
<dbReference type="InterPro" id="IPR040372">
    <property type="entry name" value="YaeB-like"/>
</dbReference>
<dbReference type="InterPro" id="IPR023370">
    <property type="entry name" value="TrmO-like_N"/>
</dbReference>
<dbReference type="InterPro" id="IPR036414">
    <property type="entry name" value="YaeB_N_sf"/>
</dbReference>
<organism evidence="4 5">
    <name type="scientific">Actinoplanes ianthinogenes</name>
    <dbReference type="NCBI Taxonomy" id="122358"/>
    <lineage>
        <taxon>Bacteria</taxon>
        <taxon>Bacillati</taxon>
        <taxon>Actinomycetota</taxon>
        <taxon>Actinomycetes</taxon>
        <taxon>Micromonosporales</taxon>
        <taxon>Micromonosporaceae</taxon>
        <taxon>Actinoplanes</taxon>
    </lineage>
</organism>
<dbReference type="Pfam" id="PF01980">
    <property type="entry name" value="TrmO_N"/>
    <property type="match status" value="1"/>
</dbReference>
<dbReference type="Proteomes" id="UP000676967">
    <property type="component" value="Chromosome"/>
</dbReference>
<name>A0ABM7LY10_9ACTN</name>
<protein>
    <recommendedName>
        <fullName evidence="3">TsaA-like domain-containing protein</fullName>
    </recommendedName>
</protein>
<dbReference type="InterPro" id="IPR036413">
    <property type="entry name" value="YaeB-like_sf"/>
</dbReference>
<gene>
    <name evidence="4" type="ORF">Aiant_47920</name>
</gene>
<evidence type="ECO:0000313" key="5">
    <source>
        <dbReference type="Proteomes" id="UP000676967"/>
    </source>
</evidence>
<dbReference type="EMBL" id="AP023356">
    <property type="protein sequence ID" value="BCJ44135.1"/>
    <property type="molecule type" value="Genomic_DNA"/>
</dbReference>
<feature type="domain" description="TsaA-like" evidence="3">
    <location>
        <begin position="127"/>
        <end position="260"/>
    </location>
</feature>
<keyword evidence="1" id="KW-0949">S-adenosyl-L-methionine</keyword>
<comment type="similarity">
    <text evidence="2">Belongs to the tRNA methyltransferase O family.</text>
</comment>
<evidence type="ECO:0000313" key="4">
    <source>
        <dbReference type="EMBL" id="BCJ44135.1"/>
    </source>
</evidence>
<accession>A0ABM7LY10</accession>
<dbReference type="PROSITE" id="PS51668">
    <property type="entry name" value="TSAA_2"/>
    <property type="match status" value="1"/>
</dbReference>
<keyword evidence="5" id="KW-1185">Reference proteome</keyword>
<evidence type="ECO:0000259" key="3">
    <source>
        <dbReference type="PROSITE" id="PS51668"/>
    </source>
</evidence>
<dbReference type="PANTHER" id="PTHR12818:SF0">
    <property type="entry name" value="TRNA (ADENINE(37)-N6)-METHYLTRANSFERASE"/>
    <property type="match status" value="1"/>
</dbReference>
<reference evidence="4 5" key="1">
    <citation type="submission" date="2020-08" db="EMBL/GenBank/DDBJ databases">
        <title>Whole genome shotgun sequence of Actinoplanes ianthinogenes NBRC 13996.</title>
        <authorList>
            <person name="Komaki H."/>
            <person name="Tamura T."/>
        </authorList>
    </citation>
    <scope>NUCLEOTIDE SEQUENCE [LARGE SCALE GENOMIC DNA]</scope>
    <source>
        <strain evidence="4 5">NBRC 13996</strain>
    </source>
</reference>
<dbReference type="RefSeq" id="WP_189329058.1">
    <property type="nucleotide sequence ID" value="NZ_AP023356.1"/>
</dbReference>